<evidence type="ECO:0000313" key="3">
    <source>
        <dbReference type="Proteomes" id="UP000199628"/>
    </source>
</evidence>
<gene>
    <name evidence="2" type="ORF">SAMN04488239_10555</name>
</gene>
<sequence length="189" mass="20490">MHLPFSFPAGRKPVQIRGEREAVPSVARNGGILRASSHRGIGAERFSPPCGHPWRIRALARDRAIGGEIRTPLPLQPASCDCAMTALRCPTGRRMGVCRSVRRRSGWSGRSWTPGRCFTPACPGRCGATHGGTFSPDGWEVQNRRAAVLHPEHRDQADAGDPKGVQDVRSPFSDAAGPVPAPPPWPLRR</sequence>
<dbReference type="STRING" id="639004.SAMN04488239_10555"/>
<evidence type="ECO:0000256" key="1">
    <source>
        <dbReference type="SAM" id="MobiDB-lite"/>
    </source>
</evidence>
<dbReference type="Proteomes" id="UP000199628">
    <property type="component" value="Unassembled WGS sequence"/>
</dbReference>
<evidence type="ECO:0000313" key="2">
    <source>
        <dbReference type="EMBL" id="SDD07414.1"/>
    </source>
</evidence>
<dbReference type="AlphaFoldDB" id="A0A1G6RSQ6"/>
<proteinExistence type="predicted"/>
<reference evidence="3" key="1">
    <citation type="submission" date="2016-10" db="EMBL/GenBank/DDBJ databases">
        <authorList>
            <person name="Varghese N."/>
            <person name="Submissions S."/>
        </authorList>
    </citation>
    <scope>NUCLEOTIDE SEQUENCE [LARGE SCALE GENOMIC DNA]</scope>
    <source>
        <strain evidence="3">CGMCC 1.9108</strain>
    </source>
</reference>
<accession>A0A1G6RSQ6</accession>
<feature type="region of interest" description="Disordered" evidence="1">
    <location>
        <begin position="150"/>
        <end position="189"/>
    </location>
</feature>
<dbReference type="EMBL" id="FMZV01000005">
    <property type="protein sequence ID" value="SDD07414.1"/>
    <property type="molecule type" value="Genomic_DNA"/>
</dbReference>
<keyword evidence="3" id="KW-1185">Reference proteome</keyword>
<feature type="compositionally biased region" description="Pro residues" evidence="1">
    <location>
        <begin position="179"/>
        <end position="189"/>
    </location>
</feature>
<organism evidence="2 3">
    <name type="scientific">Ruegeria marina</name>
    <dbReference type="NCBI Taxonomy" id="639004"/>
    <lineage>
        <taxon>Bacteria</taxon>
        <taxon>Pseudomonadati</taxon>
        <taxon>Pseudomonadota</taxon>
        <taxon>Alphaproteobacteria</taxon>
        <taxon>Rhodobacterales</taxon>
        <taxon>Roseobacteraceae</taxon>
        <taxon>Ruegeria</taxon>
    </lineage>
</organism>
<feature type="compositionally biased region" description="Basic and acidic residues" evidence="1">
    <location>
        <begin position="150"/>
        <end position="166"/>
    </location>
</feature>
<name>A0A1G6RSQ6_9RHOB</name>
<protein>
    <submittedName>
        <fullName evidence="2">Uncharacterized protein</fullName>
    </submittedName>
</protein>